<comment type="caution">
    <text evidence="4">The sequence shown here is derived from an EMBL/GenBank/DDBJ whole genome shotgun (WGS) entry which is preliminary data.</text>
</comment>
<evidence type="ECO:0008006" key="6">
    <source>
        <dbReference type="Google" id="ProtNLM"/>
    </source>
</evidence>
<dbReference type="RefSeq" id="XP_062638680.1">
    <property type="nucleotide sequence ID" value="XM_062780057.1"/>
</dbReference>
<feature type="region of interest" description="Disordered" evidence="1">
    <location>
        <begin position="40"/>
        <end position="203"/>
    </location>
</feature>
<dbReference type="EMBL" id="MU853569">
    <property type="protein sequence ID" value="KAK4145309.1"/>
    <property type="molecule type" value="Genomic_DNA"/>
</dbReference>
<feature type="chain" id="PRO_5042886288" description="Mid2 domain-containing protein" evidence="3">
    <location>
        <begin position="23"/>
        <end position="287"/>
    </location>
</feature>
<feature type="compositionally biased region" description="Low complexity" evidence="1">
    <location>
        <begin position="86"/>
        <end position="102"/>
    </location>
</feature>
<reference evidence="4" key="2">
    <citation type="submission" date="2023-05" db="EMBL/GenBank/DDBJ databases">
        <authorList>
            <consortium name="Lawrence Berkeley National Laboratory"/>
            <person name="Steindorff A."/>
            <person name="Hensen N."/>
            <person name="Bonometti L."/>
            <person name="Westerberg I."/>
            <person name="Brannstrom I.O."/>
            <person name="Guillou S."/>
            <person name="Cros-Aarteil S."/>
            <person name="Calhoun S."/>
            <person name="Haridas S."/>
            <person name="Kuo A."/>
            <person name="Mondo S."/>
            <person name="Pangilinan J."/>
            <person name="Riley R."/>
            <person name="Labutti K."/>
            <person name="Andreopoulos B."/>
            <person name="Lipzen A."/>
            <person name="Chen C."/>
            <person name="Yanf M."/>
            <person name="Daum C."/>
            <person name="Ng V."/>
            <person name="Clum A."/>
            <person name="Ohm R."/>
            <person name="Martin F."/>
            <person name="Silar P."/>
            <person name="Natvig D."/>
            <person name="Lalanne C."/>
            <person name="Gautier V."/>
            <person name="Ament-Velasquez S.L."/>
            <person name="Kruys A."/>
            <person name="Hutchinson M.I."/>
            <person name="Powell A.J."/>
            <person name="Barry K."/>
            <person name="Miller A.N."/>
            <person name="Grigoriev I.V."/>
            <person name="Debuchy R."/>
            <person name="Gladieux P."/>
            <person name="Thoren M.H."/>
            <person name="Johannesson H."/>
        </authorList>
    </citation>
    <scope>NUCLEOTIDE SEQUENCE</scope>
    <source>
        <strain evidence="4">CBS 141.50</strain>
    </source>
</reference>
<keyword evidence="3" id="KW-0732">Signal</keyword>
<evidence type="ECO:0000256" key="1">
    <source>
        <dbReference type="SAM" id="MobiDB-lite"/>
    </source>
</evidence>
<proteinExistence type="predicted"/>
<dbReference type="Proteomes" id="UP001302676">
    <property type="component" value="Unassembled WGS sequence"/>
</dbReference>
<feature type="region of interest" description="Disordered" evidence="1">
    <location>
        <begin position="251"/>
        <end position="287"/>
    </location>
</feature>
<keyword evidence="2" id="KW-1133">Transmembrane helix</keyword>
<feature type="transmembrane region" description="Helical" evidence="2">
    <location>
        <begin position="209"/>
        <end position="230"/>
    </location>
</feature>
<name>A0AAN6V6E0_9PEZI</name>
<keyword evidence="5" id="KW-1185">Reference proteome</keyword>
<sequence length="287" mass="29425">MHFNKALRLLVVSLSAMSVAEATFAGAGVAGSGAKGLQRRQLPGNVGGADNADNADNAGGAANTGDATATSSDPPPEETSTPPPEQTTTSDPESTSTTSSSSSKEDPPPTTTSSSQTSTQSQTSSKPTSTSSEQETTRSSSSQPPKTTSSSSSHREPTTYVITHIVTSTRGDGSPVTYTSETKTTETPGLADGESGQESGMPTQTRNTVIGVVVGVGGAIILAGLALVAWRIWGRKKHQEENDGLMDYGSHIESKPDTSGSTAGRTPFQSTLESYHAPTQVNSAANF</sequence>
<organism evidence="4 5">
    <name type="scientific">Dichotomopilus funicola</name>
    <dbReference type="NCBI Taxonomy" id="1934379"/>
    <lineage>
        <taxon>Eukaryota</taxon>
        <taxon>Fungi</taxon>
        <taxon>Dikarya</taxon>
        <taxon>Ascomycota</taxon>
        <taxon>Pezizomycotina</taxon>
        <taxon>Sordariomycetes</taxon>
        <taxon>Sordariomycetidae</taxon>
        <taxon>Sordariales</taxon>
        <taxon>Chaetomiaceae</taxon>
        <taxon>Dichotomopilus</taxon>
    </lineage>
</organism>
<evidence type="ECO:0000313" key="4">
    <source>
        <dbReference type="EMBL" id="KAK4145309.1"/>
    </source>
</evidence>
<dbReference type="AlphaFoldDB" id="A0AAN6V6E0"/>
<gene>
    <name evidence="4" type="ORF">C8A04DRAFT_26814</name>
</gene>
<dbReference type="GeneID" id="87816670"/>
<feature type="compositionally biased region" description="Low complexity" evidence="1">
    <location>
        <begin position="177"/>
        <end position="187"/>
    </location>
</feature>
<feature type="compositionally biased region" description="Low complexity" evidence="1">
    <location>
        <begin position="48"/>
        <end position="72"/>
    </location>
</feature>
<accession>A0AAN6V6E0</accession>
<feature type="signal peptide" evidence="3">
    <location>
        <begin position="1"/>
        <end position="22"/>
    </location>
</feature>
<feature type="compositionally biased region" description="Polar residues" evidence="1">
    <location>
        <begin position="257"/>
        <end position="287"/>
    </location>
</feature>
<keyword evidence="2" id="KW-0812">Transmembrane</keyword>
<protein>
    <recommendedName>
        <fullName evidence="6">Mid2 domain-containing protein</fullName>
    </recommendedName>
</protein>
<reference evidence="4" key="1">
    <citation type="journal article" date="2023" name="Mol. Phylogenet. Evol.">
        <title>Genome-scale phylogeny and comparative genomics of the fungal order Sordariales.</title>
        <authorList>
            <person name="Hensen N."/>
            <person name="Bonometti L."/>
            <person name="Westerberg I."/>
            <person name="Brannstrom I.O."/>
            <person name="Guillou S."/>
            <person name="Cros-Aarteil S."/>
            <person name="Calhoun S."/>
            <person name="Haridas S."/>
            <person name="Kuo A."/>
            <person name="Mondo S."/>
            <person name="Pangilinan J."/>
            <person name="Riley R."/>
            <person name="LaButti K."/>
            <person name="Andreopoulos B."/>
            <person name="Lipzen A."/>
            <person name="Chen C."/>
            <person name="Yan M."/>
            <person name="Daum C."/>
            <person name="Ng V."/>
            <person name="Clum A."/>
            <person name="Steindorff A."/>
            <person name="Ohm R.A."/>
            <person name="Martin F."/>
            <person name="Silar P."/>
            <person name="Natvig D.O."/>
            <person name="Lalanne C."/>
            <person name="Gautier V."/>
            <person name="Ament-Velasquez S.L."/>
            <person name="Kruys A."/>
            <person name="Hutchinson M.I."/>
            <person name="Powell A.J."/>
            <person name="Barry K."/>
            <person name="Miller A.N."/>
            <person name="Grigoriev I.V."/>
            <person name="Debuchy R."/>
            <person name="Gladieux P."/>
            <person name="Hiltunen Thoren M."/>
            <person name="Johannesson H."/>
        </authorList>
    </citation>
    <scope>NUCLEOTIDE SEQUENCE</scope>
    <source>
        <strain evidence="4">CBS 141.50</strain>
    </source>
</reference>
<evidence type="ECO:0000313" key="5">
    <source>
        <dbReference type="Proteomes" id="UP001302676"/>
    </source>
</evidence>
<keyword evidence="2" id="KW-0472">Membrane</keyword>
<evidence type="ECO:0000256" key="3">
    <source>
        <dbReference type="SAM" id="SignalP"/>
    </source>
</evidence>
<feature type="compositionally biased region" description="Low complexity" evidence="1">
    <location>
        <begin position="111"/>
        <end position="152"/>
    </location>
</feature>
<evidence type="ECO:0000256" key="2">
    <source>
        <dbReference type="SAM" id="Phobius"/>
    </source>
</evidence>